<sequence length="24" mass="2557">MIGEGAPGTFPPFLVRAALSFLQH</sequence>
<protein>
    <submittedName>
        <fullName evidence="1">Uncharacterized protein</fullName>
    </submittedName>
</protein>
<dbReference type="EMBL" id="CABVLI010000036">
    <property type="protein sequence ID" value="VVT11262.1"/>
    <property type="molecule type" value="Genomic_DNA"/>
</dbReference>
<dbReference type="Proteomes" id="UP000326857">
    <property type="component" value="Unassembled WGS sequence"/>
</dbReference>
<organism evidence="1 2">
    <name type="scientific">Sphingomonas aurantiaca</name>
    <dbReference type="NCBI Taxonomy" id="185949"/>
    <lineage>
        <taxon>Bacteria</taxon>
        <taxon>Pseudomonadati</taxon>
        <taxon>Pseudomonadota</taxon>
        <taxon>Alphaproteobacteria</taxon>
        <taxon>Sphingomonadales</taxon>
        <taxon>Sphingomonadaceae</taxon>
        <taxon>Sphingomonas</taxon>
    </lineage>
</organism>
<evidence type="ECO:0000313" key="1">
    <source>
        <dbReference type="EMBL" id="VVT11262.1"/>
    </source>
</evidence>
<accession>A0A5E7YX26</accession>
<gene>
    <name evidence="1" type="ORF">SPHINGO391_410030</name>
</gene>
<dbReference type="AlphaFoldDB" id="A0A5E7YX26"/>
<proteinExistence type="predicted"/>
<evidence type="ECO:0000313" key="2">
    <source>
        <dbReference type="Proteomes" id="UP000326857"/>
    </source>
</evidence>
<reference evidence="1 2" key="1">
    <citation type="submission" date="2019-09" db="EMBL/GenBank/DDBJ databases">
        <authorList>
            <person name="Dittami M. S."/>
        </authorList>
    </citation>
    <scope>NUCLEOTIDE SEQUENCE [LARGE SCALE GENOMIC DNA]</scope>
    <source>
        <strain evidence="1">SPHINGO391</strain>
    </source>
</reference>
<name>A0A5E7YX26_9SPHN</name>